<name>A0A6L2K376_TANCI</name>
<dbReference type="Gene3D" id="2.40.70.10">
    <property type="entry name" value="Acid Proteases"/>
    <property type="match status" value="1"/>
</dbReference>
<dbReference type="CDD" id="cd00303">
    <property type="entry name" value="retropepsin_like"/>
    <property type="match status" value="1"/>
</dbReference>
<evidence type="ECO:0000256" key="1">
    <source>
        <dbReference type="SAM" id="MobiDB-lite"/>
    </source>
</evidence>
<sequence>MSKTHKLKRLYKVGLIAKVESSHAKETIPSLGEDASKQGRLSDIDADEAITLVSTHDDAKMFDADQDLHGEVVFVAKQDKTVVEKEVDNKSFDNIQELFDKAIKRVNTFVDYKNELVVESLKEGGTIGLEVILVIGHFVLLIVKVRPVDFDLLALVEAITLVEDNKRLDEVPPKSKNDMPLRDNGSDHEDSNKHIEKVLEIVDLFHIPSITIDQVMLRALPMSLTGSRSRWLRNEPTGSITTWDGLKTKFLNKYGPPARTAKKIEEINNSQQEPDENLYQAWEQFKELLMKCVQHYLTETQEPCSGTPFRPPFTNCNELVDHPIGIKGVIVEIFDEIMVVWLEVYGTRWGEERKAYSEASQSIPQKEKDPWSFTLPCFINNVCFDNALVDLGASVSITPLLTYLNLGLGELVHTKLTIELVDRTMKYPKVIAENVLVRIGKFVFPVDFIILDMPKDIKVPLILRRPFLSTARAKIDVYKRKITLRIREEKIVFTSVKPTSSLIKRVYMLSLRKRMELDLESRLTRETLVLNRSLDPFFEDYIELNDLNKPVMLMRYQGEDLMPTIEEGKVIEEFRTRNDEIYDGIDDYPSYYAYNKKIHIDCALNLKFSCMIGFECTHANLFLLLYVNVMSLKFHNSIMNDKMVYKGNNVVGALMNVPIFVRTFSVVTDFAVLENMDGYPDEGMGDVIFGKPFLRDVRIKARGSKRIITIHNGDNYVTYQMVRSHPRFKHLTNEQCNKIPPLLKVSDEDKMNGISHPYQNLKRFYQGVLNLGPDYIRDAKMEEWITRGHICVHEME</sequence>
<feature type="domain" description="Retrotransposon gag" evidence="2">
    <location>
        <begin position="220"/>
        <end position="300"/>
    </location>
</feature>
<dbReference type="AlphaFoldDB" id="A0A6L2K376"/>
<dbReference type="Pfam" id="PF03732">
    <property type="entry name" value="Retrotrans_gag"/>
    <property type="match status" value="1"/>
</dbReference>
<evidence type="ECO:0000313" key="3">
    <source>
        <dbReference type="EMBL" id="GEU42495.1"/>
    </source>
</evidence>
<reference evidence="3" key="1">
    <citation type="journal article" date="2019" name="Sci. Rep.">
        <title>Draft genome of Tanacetum cinerariifolium, the natural source of mosquito coil.</title>
        <authorList>
            <person name="Yamashiro T."/>
            <person name="Shiraishi A."/>
            <person name="Satake H."/>
            <person name="Nakayama K."/>
        </authorList>
    </citation>
    <scope>NUCLEOTIDE SEQUENCE</scope>
</reference>
<dbReference type="InterPro" id="IPR005162">
    <property type="entry name" value="Retrotrans_gag_dom"/>
</dbReference>
<accession>A0A6L2K376</accession>
<protein>
    <recommendedName>
        <fullName evidence="2">Retrotransposon gag domain-containing protein</fullName>
    </recommendedName>
</protein>
<organism evidence="3">
    <name type="scientific">Tanacetum cinerariifolium</name>
    <name type="common">Dalmatian daisy</name>
    <name type="synonym">Chrysanthemum cinerariifolium</name>
    <dbReference type="NCBI Taxonomy" id="118510"/>
    <lineage>
        <taxon>Eukaryota</taxon>
        <taxon>Viridiplantae</taxon>
        <taxon>Streptophyta</taxon>
        <taxon>Embryophyta</taxon>
        <taxon>Tracheophyta</taxon>
        <taxon>Spermatophyta</taxon>
        <taxon>Magnoliopsida</taxon>
        <taxon>eudicotyledons</taxon>
        <taxon>Gunneridae</taxon>
        <taxon>Pentapetalae</taxon>
        <taxon>asterids</taxon>
        <taxon>campanulids</taxon>
        <taxon>Asterales</taxon>
        <taxon>Asteraceae</taxon>
        <taxon>Asteroideae</taxon>
        <taxon>Anthemideae</taxon>
        <taxon>Anthemidinae</taxon>
        <taxon>Tanacetum</taxon>
    </lineage>
</organism>
<gene>
    <name evidence="3" type="ORF">Tci_014473</name>
</gene>
<evidence type="ECO:0000259" key="2">
    <source>
        <dbReference type="Pfam" id="PF03732"/>
    </source>
</evidence>
<feature type="region of interest" description="Disordered" evidence="1">
    <location>
        <begin position="169"/>
        <end position="190"/>
    </location>
</feature>
<dbReference type="Pfam" id="PF08284">
    <property type="entry name" value="RVP_2"/>
    <property type="match status" value="1"/>
</dbReference>
<comment type="caution">
    <text evidence="3">The sequence shown here is derived from an EMBL/GenBank/DDBJ whole genome shotgun (WGS) entry which is preliminary data.</text>
</comment>
<dbReference type="PANTHER" id="PTHR33067:SF31">
    <property type="entry name" value="RNA-DIRECTED DNA POLYMERASE"/>
    <property type="match status" value="1"/>
</dbReference>
<proteinExistence type="predicted"/>
<dbReference type="EMBL" id="BKCJ010001576">
    <property type="protein sequence ID" value="GEU42495.1"/>
    <property type="molecule type" value="Genomic_DNA"/>
</dbReference>
<dbReference type="InterPro" id="IPR021109">
    <property type="entry name" value="Peptidase_aspartic_dom_sf"/>
</dbReference>
<dbReference type="PANTHER" id="PTHR33067">
    <property type="entry name" value="RNA-DIRECTED DNA POLYMERASE-RELATED"/>
    <property type="match status" value="1"/>
</dbReference>